<reference evidence="1 2" key="1">
    <citation type="submission" date="2018-06" db="EMBL/GenBank/DDBJ databases">
        <authorList>
            <person name="Strepis N."/>
        </authorList>
    </citation>
    <scope>NUCLEOTIDE SEQUENCE [LARGE SCALE GENOMIC DNA]</scope>
    <source>
        <strain evidence="1">LUCI</strain>
    </source>
</reference>
<sequence>MIIIYQGAQYYLPWLACCAHLENFCLSRMEMSLHSLTGTNPLMPVGTDRDGNLVCLLVSGRHRQMYQRNLSDIATMFAVEVKIIDVDCLYWQGLKGHAWGRWLSYIKYCYLPAFLRCSLNWPVYDVLRQQLALLRREPV</sequence>
<dbReference type="EMBL" id="UPPP01000061">
    <property type="protein sequence ID" value="VBB06167.1"/>
    <property type="molecule type" value="Genomic_DNA"/>
</dbReference>
<evidence type="ECO:0000313" key="2">
    <source>
        <dbReference type="Proteomes" id="UP000277811"/>
    </source>
</evidence>
<keyword evidence="2" id="KW-1185">Reference proteome</keyword>
<name>A0A498R5Q7_9FIRM</name>
<accession>A0A498R5Q7</accession>
<dbReference type="OrthoDB" id="9826534at2"/>
<dbReference type="Proteomes" id="UP000277811">
    <property type="component" value="Unassembled WGS sequence"/>
</dbReference>
<gene>
    <name evidence="1" type="ORF">LUCI_1383</name>
</gene>
<dbReference type="RefSeq" id="WP_122627116.1">
    <property type="nucleotide sequence ID" value="NZ_UPPP01000061.1"/>
</dbReference>
<proteinExistence type="predicted"/>
<dbReference type="AlphaFoldDB" id="A0A498R5Q7"/>
<protein>
    <submittedName>
        <fullName evidence="1">Uncharacterized protein</fullName>
    </submittedName>
</protein>
<evidence type="ECO:0000313" key="1">
    <source>
        <dbReference type="EMBL" id="VBB06167.1"/>
    </source>
</evidence>
<organism evidence="1 2">
    <name type="scientific">Lucifera butyrica</name>
    <dbReference type="NCBI Taxonomy" id="1351585"/>
    <lineage>
        <taxon>Bacteria</taxon>
        <taxon>Bacillati</taxon>
        <taxon>Bacillota</taxon>
        <taxon>Negativicutes</taxon>
        <taxon>Veillonellales</taxon>
        <taxon>Veillonellaceae</taxon>
        <taxon>Lucifera</taxon>
    </lineage>
</organism>